<dbReference type="RefSeq" id="XP_075100162.1">
    <property type="nucleotide sequence ID" value="XM_075244061.1"/>
</dbReference>
<evidence type="ECO:0000313" key="2">
    <source>
        <dbReference type="RefSeq" id="XP_075100162.1"/>
    </source>
</evidence>
<accession>A0AC58TSG0</accession>
<name>A0AC58TSG0_TOBAC</name>
<proteinExistence type="predicted"/>
<evidence type="ECO:0000313" key="1">
    <source>
        <dbReference type="Proteomes" id="UP000790787"/>
    </source>
</evidence>
<reference evidence="2" key="2">
    <citation type="submission" date="2025-08" db="UniProtKB">
        <authorList>
            <consortium name="RefSeq"/>
        </authorList>
    </citation>
    <scope>IDENTIFICATION</scope>
    <source>
        <tissue evidence="2">Leaf</tissue>
    </source>
</reference>
<organism evidence="1 2">
    <name type="scientific">Nicotiana tabacum</name>
    <name type="common">Common tobacco</name>
    <dbReference type="NCBI Taxonomy" id="4097"/>
    <lineage>
        <taxon>Eukaryota</taxon>
        <taxon>Viridiplantae</taxon>
        <taxon>Streptophyta</taxon>
        <taxon>Embryophyta</taxon>
        <taxon>Tracheophyta</taxon>
        <taxon>Spermatophyta</taxon>
        <taxon>Magnoliopsida</taxon>
        <taxon>eudicotyledons</taxon>
        <taxon>Gunneridae</taxon>
        <taxon>Pentapetalae</taxon>
        <taxon>asterids</taxon>
        <taxon>lamiids</taxon>
        <taxon>Solanales</taxon>
        <taxon>Solanaceae</taxon>
        <taxon>Nicotianoideae</taxon>
        <taxon>Nicotianeae</taxon>
        <taxon>Nicotiana</taxon>
    </lineage>
</organism>
<reference evidence="1" key="1">
    <citation type="journal article" date="2014" name="Nat. Commun.">
        <title>The tobacco genome sequence and its comparison with those of tomato and potato.</title>
        <authorList>
            <person name="Sierro N."/>
            <person name="Battey J.N."/>
            <person name="Ouadi S."/>
            <person name="Bakaher N."/>
            <person name="Bovet L."/>
            <person name="Willig A."/>
            <person name="Goepfert S."/>
            <person name="Peitsch M.C."/>
            <person name="Ivanov N.V."/>
        </authorList>
    </citation>
    <scope>NUCLEOTIDE SEQUENCE [LARGE SCALE GENOMIC DNA]</scope>
</reference>
<sequence length="204" mass="24923">MKGTLILTPFVWLMEMTSKNSDPPRRQEFDESDRPKRRRNHTREKRDDVKVDVPDFDGKAQEDAFMEWLLTVERIFKFKDYSEEKKVKIAAIKFKGCASLWWDNLKREREREGRGKIRTWEKMKRELRRRFLPDMYKQANYLKFRNFRQGDQTVEDYTREFEYLMIKCDAPEPEEQTIARYISGLRRAISDVIRLQPYWTFNDV</sequence>
<dbReference type="Proteomes" id="UP000790787">
    <property type="component" value="Chromosome 22"/>
</dbReference>
<gene>
    <name evidence="2" type="primary">LOC142176418</name>
</gene>
<keyword evidence="1" id="KW-1185">Reference proteome</keyword>
<protein>
    <submittedName>
        <fullName evidence="2">Uncharacterized protein LOC142176418</fullName>
    </submittedName>
</protein>